<dbReference type="GO" id="GO:0005886">
    <property type="term" value="C:plasma membrane"/>
    <property type="evidence" value="ECO:0007669"/>
    <property type="project" value="TreeGrafter"/>
</dbReference>
<reference evidence="10" key="1">
    <citation type="submission" date="2025-08" db="UniProtKB">
        <authorList>
            <consortium name="Ensembl"/>
        </authorList>
    </citation>
    <scope>IDENTIFICATION</scope>
</reference>
<evidence type="ECO:0000256" key="7">
    <source>
        <dbReference type="ARBA" id="ARBA00038361"/>
    </source>
</evidence>
<evidence type="ECO:0000313" key="11">
    <source>
        <dbReference type="Proteomes" id="UP000264820"/>
    </source>
</evidence>
<dbReference type="Ensembl" id="ENSHCOT00000015785.1">
    <property type="protein sequence ID" value="ENSHCOP00000009617.1"/>
    <property type="gene ID" value="ENSHCOG00000012086.1"/>
</dbReference>
<dbReference type="GO" id="GO:0030246">
    <property type="term" value="F:carbohydrate binding"/>
    <property type="evidence" value="ECO:0007669"/>
    <property type="project" value="UniProtKB-KW"/>
</dbReference>
<evidence type="ECO:0000256" key="4">
    <source>
        <dbReference type="ARBA" id="ARBA00022889"/>
    </source>
</evidence>
<organism evidence="10 11">
    <name type="scientific">Hippocampus comes</name>
    <name type="common">Tiger tail seahorse</name>
    <dbReference type="NCBI Taxonomy" id="109280"/>
    <lineage>
        <taxon>Eukaryota</taxon>
        <taxon>Metazoa</taxon>
        <taxon>Chordata</taxon>
        <taxon>Craniata</taxon>
        <taxon>Vertebrata</taxon>
        <taxon>Euteleostomi</taxon>
        <taxon>Actinopterygii</taxon>
        <taxon>Neopterygii</taxon>
        <taxon>Teleostei</taxon>
        <taxon>Neoteleostei</taxon>
        <taxon>Acanthomorphata</taxon>
        <taxon>Syngnathiaria</taxon>
        <taxon>Syngnathiformes</taxon>
        <taxon>Syngnathoidei</taxon>
        <taxon>Syngnathidae</taxon>
        <taxon>Hippocampus</taxon>
    </lineage>
</organism>
<evidence type="ECO:0000256" key="6">
    <source>
        <dbReference type="ARBA" id="ARBA00023136"/>
    </source>
</evidence>
<keyword evidence="6" id="KW-0472">Membrane</keyword>
<keyword evidence="2" id="KW-0812">Transmembrane</keyword>
<dbReference type="CDD" id="cd00096">
    <property type="entry name" value="Ig"/>
    <property type="match status" value="1"/>
</dbReference>
<dbReference type="InterPro" id="IPR013106">
    <property type="entry name" value="Ig_V-set"/>
</dbReference>
<keyword evidence="3" id="KW-0430">Lectin</keyword>
<evidence type="ECO:0000256" key="5">
    <source>
        <dbReference type="ARBA" id="ARBA00022989"/>
    </source>
</evidence>
<dbReference type="STRING" id="109280.ENSHCOP00000009617"/>
<dbReference type="InterPro" id="IPR051036">
    <property type="entry name" value="SIGLEC"/>
</dbReference>
<evidence type="ECO:0000256" key="8">
    <source>
        <dbReference type="SAM" id="SignalP"/>
    </source>
</evidence>
<keyword evidence="8" id="KW-0732">Signal</keyword>
<dbReference type="Proteomes" id="UP000264820">
    <property type="component" value="Unplaced"/>
</dbReference>
<evidence type="ECO:0000256" key="2">
    <source>
        <dbReference type="ARBA" id="ARBA00022692"/>
    </source>
</evidence>
<dbReference type="OrthoDB" id="10012075at2759"/>
<dbReference type="OMA" id="RVETHSY"/>
<dbReference type="Pfam" id="PF07686">
    <property type="entry name" value="V-set"/>
    <property type="match status" value="1"/>
</dbReference>
<comment type="subcellular location">
    <subcellularLocation>
        <location evidence="1">Membrane</location>
        <topology evidence="1">Single-pass type I membrane protein</topology>
    </subcellularLocation>
</comment>
<dbReference type="PROSITE" id="PS50835">
    <property type="entry name" value="IG_LIKE"/>
    <property type="match status" value="2"/>
</dbReference>
<evidence type="ECO:0000256" key="3">
    <source>
        <dbReference type="ARBA" id="ARBA00022734"/>
    </source>
</evidence>
<accession>A0A3Q2XYT1</accession>
<dbReference type="SMART" id="SM00408">
    <property type="entry name" value="IGc2"/>
    <property type="match status" value="1"/>
</dbReference>
<dbReference type="GeneTree" id="ENSGT01150000286924"/>
<dbReference type="GO" id="GO:0033691">
    <property type="term" value="F:sialic acid binding"/>
    <property type="evidence" value="ECO:0007669"/>
    <property type="project" value="TreeGrafter"/>
</dbReference>
<keyword evidence="11" id="KW-1185">Reference proteome</keyword>
<dbReference type="InterPro" id="IPR013783">
    <property type="entry name" value="Ig-like_fold"/>
</dbReference>
<dbReference type="Gene3D" id="2.60.40.10">
    <property type="entry name" value="Immunoglobulins"/>
    <property type="match status" value="3"/>
</dbReference>
<evidence type="ECO:0000259" key="9">
    <source>
        <dbReference type="PROSITE" id="PS50835"/>
    </source>
</evidence>
<dbReference type="InterPro" id="IPR007110">
    <property type="entry name" value="Ig-like_dom"/>
</dbReference>
<feature type="chain" id="PRO_5018714223" evidence="8">
    <location>
        <begin position="21"/>
        <end position="415"/>
    </location>
</feature>
<sequence length="415" mass="45608">MFFLAGAAFLFHVCVDTASASQSNNFCMGSFCINLDKTEIVSEAGLCTVIPCSFSAIDFTPQSIVWFKCSQSKSRCGDSEIIFHSKNTGKILDGFRGRVRMLQSDVSLWDCSIMVNELTPSDSGAYQLRVNGLLRNTNEGFTFKKRVLITVTPLRQKPTVWSEPMIAGQSAMLTCVPPGLCSGYIPTISWAWKQSIGNDTHAVVPNRTAFQWETLTPFYRRYKSTLTFNATAEHHGRDITCKVFYWGVNETTEKTVTLNVTYAKPPSISGRTTVKEGDTLNLSCNADSFPPSRVFWNLPYSNGTDLQSGSQMSPTGASASLDIPNVTAAHSGRYQCVATNYTVHVDVTVTWFGGILNGSGCSLRGPVLTCVCISGGGLAVPRGVGRRRQQQRHADCRRPQRLCDGVCQHASRWRP</sequence>
<evidence type="ECO:0000313" key="10">
    <source>
        <dbReference type="Ensembl" id="ENSHCOP00000009617.1"/>
    </source>
</evidence>
<dbReference type="GeneID" id="109512276"/>
<dbReference type="GO" id="GO:0007155">
    <property type="term" value="P:cell adhesion"/>
    <property type="evidence" value="ECO:0007669"/>
    <property type="project" value="UniProtKB-KW"/>
</dbReference>
<evidence type="ECO:0000256" key="1">
    <source>
        <dbReference type="ARBA" id="ARBA00004479"/>
    </source>
</evidence>
<protein>
    <submittedName>
        <fullName evidence="10">Sialic acid-binding Ig-like lectin 14</fullName>
    </submittedName>
</protein>
<comment type="similarity">
    <text evidence="7">Belongs to the immunoglobulin superfamily. SIGLEC (sialic acid binding Ig-like lectin) family.</text>
</comment>
<dbReference type="SMART" id="SM00409">
    <property type="entry name" value="IG"/>
    <property type="match status" value="3"/>
</dbReference>
<dbReference type="InterPro" id="IPR003599">
    <property type="entry name" value="Ig_sub"/>
</dbReference>
<feature type="domain" description="Ig-like" evidence="9">
    <location>
        <begin position="158"/>
        <end position="257"/>
    </location>
</feature>
<name>A0A3Q2XYT1_HIPCM</name>
<feature type="domain" description="Ig-like" evidence="9">
    <location>
        <begin position="266"/>
        <end position="348"/>
    </location>
</feature>
<dbReference type="RefSeq" id="XP_019719454.1">
    <property type="nucleotide sequence ID" value="XM_019863895.1"/>
</dbReference>
<dbReference type="AlphaFoldDB" id="A0A3Q2XYT1"/>
<dbReference type="PANTHER" id="PTHR12035">
    <property type="entry name" value="SIALIC ACID BINDING IMMUNOGLOBULIN-LIKE LECTIN"/>
    <property type="match status" value="1"/>
</dbReference>
<keyword evidence="4" id="KW-0130">Cell adhesion</keyword>
<dbReference type="SUPFAM" id="SSF48726">
    <property type="entry name" value="Immunoglobulin"/>
    <property type="match status" value="3"/>
</dbReference>
<feature type="signal peptide" evidence="8">
    <location>
        <begin position="1"/>
        <end position="20"/>
    </location>
</feature>
<proteinExistence type="inferred from homology"/>
<keyword evidence="5" id="KW-1133">Transmembrane helix</keyword>
<dbReference type="InterPro" id="IPR036179">
    <property type="entry name" value="Ig-like_dom_sf"/>
</dbReference>
<dbReference type="InterPro" id="IPR003598">
    <property type="entry name" value="Ig_sub2"/>
</dbReference>
<dbReference type="Pfam" id="PF13927">
    <property type="entry name" value="Ig_3"/>
    <property type="match status" value="1"/>
</dbReference>
<dbReference type="PANTHER" id="PTHR12035:SF128">
    <property type="entry name" value="BRANCHED CHAIN KETO ACID DEHYDROGENASE E1 SUBUNIT BETA,-LIKE-RELATED"/>
    <property type="match status" value="1"/>
</dbReference>
<reference evidence="10" key="2">
    <citation type="submission" date="2025-09" db="UniProtKB">
        <authorList>
            <consortium name="Ensembl"/>
        </authorList>
    </citation>
    <scope>IDENTIFICATION</scope>
</reference>